<dbReference type="PANTHER" id="PTHR45527:SF1">
    <property type="entry name" value="FATTY ACID SYNTHASE"/>
    <property type="match status" value="1"/>
</dbReference>
<dbReference type="InterPro" id="IPR036736">
    <property type="entry name" value="ACP-like_sf"/>
</dbReference>
<dbReference type="InterPro" id="IPR001242">
    <property type="entry name" value="Condensation_dom"/>
</dbReference>
<dbReference type="InterPro" id="IPR010071">
    <property type="entry name" value="AA_adenyl_dom"/>
</dbReference>
<dbReference type="Gene3D" id="3.40.50.12780">
    <property type="entry name" value="N-terminal domain of ligase-like"/>
    <property type="match status" value="1"/>
</dbReference>
<dbReference type="InterPro" id="IPR029058">
    <property type="entry name" value="AB_hydrolase_fold"/>
</dbReference>
<dbReference type="InterPro" id="IPR042099">
    <property type="entry name" value="ANL_N_sf"/>
</dbReference>
<dbReference type="Pfam" id="PF00550">
    <property type="entry name" value="PP-binding"/>
    <property type="match status" value="1"/>
</dbReference>
<reference evidence="4" key="1">
    <citation type="journal article" date="2024" name="Antonie Van Leeuwenhoek">
        <title>Bradyrhizobium ontarionense sp. nov., a novel bacterial symbiont isolated from Aeschynomene indica (Indian jointvetch), harbours photosynthesis, nitrogen fixation and nitrous oxide (N2O) reductase genes.</title>
        <authorList>
            <person name="Bromfield E.S.P."/>
            <person name="Cloutier S."/>
        </authorList>
    </citation>
    <scope>NUCLEOTIDE SEQUENCE</scope>
    <source>
        <strain evidence="4">A19</strain>
    </source>
</reference>
<evidence type="ECO:0000313" key="4">
    <source>
        <dbReference type="EMBL" id="UFZ03316.1"/>
    </source>
</evidence>
<accession>A0ABY3R7K7</accession>
<dbReference type="Pfam" id="PF00668">
    <property type="entry name" value="Condensation"/>
    <property type="match status" value="2"/>
</dbReference>
<proteinExistence type="predicted"/>
<dbReference type="InterPro" id="IPR023213">
    <property type="entry name" value="CAT-like_dom_sf"/>
</dbReference>
<dbReference type="InterPro" id="IPR025110">
    <property type="entry name" value="AMP-bd_C"/>
</dbReference>
<dbReference type="Gene3D" id="3.30.300.30">
    <property type="match status" value="1"/>
</dbReference>
<dbReference type="InterPro" id="IPR045851">
    <property type="entry name" value="AMP-bd_C_sf"/>
</dbReference>
<dbReference type="Pfam" id="PF13193">
    <property type="entry name" value="AMP-binding_C"/>
    <property type="match status" value="1"/>
</dbReference>
<dbReference type="PANTHER" id="PTHR45527">
    <property type="entry name" value="NONRIBOSOMAL PEPTIDE SYNTHETASE"/>
    <property type="match status" value="1"/>
</dbReference>
<dbReference type="Proteomes" id="UP001431010">
    <property type="component" value="Chromosome"/>
</dbReference>
<feature type="domain" description="Carrier" evidence="3">
    <location>
        <begin position="955"/>
        <end position="1030"/>
    </location>
</feature>
<dbReference type="CDD" id="cd19531">
    <property type="entry name" value="LCL_NRPS-like"/>
    <property type="match status" value="2"/>
</dbReference>
<organism evidence="4 5">
    <name type="scientific">Bradyrhizobium ontarionense</name>
    <dbReference type="NCBI Taxonomy" id="2898149"/>
    <lineage>
        <taxon>Bacteria</taxon>
        <taxon>Pseudomonadati</taxon>
        <taxon>Pseudomonadota</taxon>
        <taxon>Alphaproteobacteria</taxon>
        <taxon>Hyphomicrobiales</taxon>
        <taxon>Nitrobacteraceae</taxon>
        <taxon>Bradyrhizobium</taxon>
    </lineage>
</organism>
<dbReference type="Gene3D" id="3.30.559.10">
    <property type="entry name" value="Chloramphenicol acetyltransferase-like domain"/>
    <property type="match status" value="2"/>
</dbReference>
<evidence type="ECO:0000259" key="3">
    <source>
        <dbReference type="PROSITE" id="PS50075"/>
    </source>
</evidence>
<dbReference type="InterPro" id="IPR020806">
    <property type="entry name" value="PKS_PP-bd"/>
</dbReference>
<dbReference type="RefSeq" id="WP_231319339.1">
    <property type="nucleotide sequence ID" value="NZ_CP088156.1"/>
</dbReference>
<keyword evidence="5" id="KW-1185">Reference proteome</keyword>
<keyword evidence="1" id="KW-0596">Phosphopantetheine</keyword>
<dbReference type="SUPFAM" id="SSF47336">
    <property type="entry name" value="ACP-like"/>
    <property type="match status" value="1"/>
</dbReference>
<dbReference type="SUPFAM" id="SSF52777">
    <property type="entry name" value="CoA-dependent acyltransferases"/>
    <property type="match status" value="4"/>
</dbReference>
<name>A0ABY3R7K7_9BRAD</name>
<dbReference type="Gene3D" id="3.40.50.1820">
    <property type="entry name" value="alpha/beta hydrolase"/>
    <property type="match status" value="1"/>
</dbReference>
<sequence>MEQAVTGSHGMQLLSAGQKRLWFLHRRDPSGSAYTEAWVGRIVGNLNIGALAQSLDHLVGRHEALRTSIVEIGAEPWALVQTDTKTSLSCVGGPICESEIQQAASDFISQSFDLSRGVCRTALFSVRDGSHVLVLAVHHIACDGLSFDVMQRELAADYAAIVTCQPRLSAHADYQYSDFVSWQRSLLEGGERERQLAYWREQLSPLPELARVPRMGAVVESRAEIATAVLPPQRTRVLERLAATCGTSPMVVAVAVYFALLHRLSGETDLSVGTPVTNRMPGELQGIVGFTVNTVVLRVSAEGDPRFVDFLKRVRDVCSESFDNADLPFEEVVATLGASERPLFQGMITFTEGAHDAVRCLDLDIRPIAIPPRQLKFDMSVDVRRSKLGWDLTVQARPDQLGTASAHGLLESLMTMLNDVAARPEAHLSSLAVLDRAAREAALKAWSGRRRVANEVGIAQRIDLQAARSPRAIALSSDRGDLDYGSLVNWAAAVQKRLAEVGVAPGGIVPIVVQGAREAVVAMLAVLRSGAAFAPVDPRWPKHRIEQLRFRSPTVVLDPATADRLPWLKGIVIAPPTEKADAISVAVGSEDPAYVFSTSGSTGEPKCVVCLHGALVNRFDWMDDVIGAEAGARVLQTTPFIYDSVVWQCLWPLTLGGTVVLSDDQPADGAELARTIAKQRITLVDFVPSILNYFVAGFRREPQALASLRTVILGGERLDASVASALRAICPHIRILNLYGPTEATIGCIWHEIVDIPNDEPIPIGLPIDNVEAVILDSAGQPCRIGQRGELYLGGRCLARGYLDDPEMTASRFIENPFPELDTERLFRSGDLAYRSPDGTIVCLGRTDEQIKIRGLRIDPGEIEAVLVGTSGVLAAAVVAKRTNQANTVLAAYVVSSGVTDGDLFAAMRARLPREMIPTSIVAIDQMPMTPSGKIDRQALAALPMPRTQLEAGARPPSPIAEMITALYAAMLNVAEVNQEDSFFALGGHSLLAIRLMAMIQDSFGVALPLESIFEHPTALELARVIDHLLQANVELAAAPEHEEDARTWPMSVAQSKMYHVERMLPGSHFFVNGRAYRIEGNLDVQALRRALNATIGQHPILGSHVVDGLEGAMFGFEPVPEPSIRVVDGHGKVEALLSEDMLRPFELAAGPLFRTLVVRAGPREHFLLLCVHHMIADAWSLDVVVHDLVMAYRVAVGAAPPAVARAERVGLQFARWQRKWLASPEAEKQLDFWRTRLAKAPAELPRDASRSSLSRFSVGRVSAVIDAGLLQRLRIAGCNSGCTLYVVLLATLSMLLREVTGRDDVRIGTAVSLRGRAEYEAAVGLFINMLTLDIDLAGSAGPTEVISVCRSVLLDAYRHRAAPFEWVIERLRQEAPAFEFPFNAVLLFQEPPGQTEALPGIEIIEPVAEAAKDYDTACSDLDLSVQAMHSQGQLRVLFEYKTCSFERERVTRWLARYLSLLDSWAGAVSTAPCSTTDVT</sequence>
<dbReference type="EMBL" id="CP088156">
    <property type="protein sequence ID" value="UFZ03316.1"/>
    <property type="molecule type" value="Genomic_DNA"/>
</dbReference>
<dbReference type="SUPFAM" id="SSF56801">
    <property type="entry name" value="Acetyl-CoA synthetase-like"/>
    <property type="match status" value="1"/>
</dbReference>
<gene>
    <name evidence="4" type="ORF">LQG66_29430</name>
</gene>
<dbReference type="Gene3D" id="3.30.559.30">
    <property type="entry name" value="Nonribosomal peptide synthetase, condensation domain"/>
    <property type="match status" value="2"/>
</dbReference>
<dbReference type="CDD" id="cd05930">
    <property type="entry name" value="A_NRPS"/>
    <property type="match status" value="1"/>
</dbReference>
<evidence type="ECO:0000313" key="5">
    <source>
        <dbReference type="Proteomes" id="UP001431010"/>
    </source>
</evidence>
<dbReference type="Pfam" id="PF00501">
    <property type="entry name" value="AMP-binding"/>
    <property type="match status" value="1"/>
</dbReference>
<dbReference type="InterPro" id="IPR009081">
    <property type="entry name" value="PP-bd_ACP"/>
</dbReference>
<dbReference type="InterPro" id="IPR000873">
    <property type="entry name" value="AMP-dep_synth/lig_dom"/>
</dbReference>
<dbReference type="NCBIfam" id="TIGR01733">
    <property type="entry name" value="AA-adenyl-dom"/>
    <property type="match status" value="1"/>
</dbReference>
<evidence type="ECO:0000256" key="1">
    <source>
        <dbReference type="ARBA" id="ARBA00022450"/>
    </source>
</evidence>
<evidence type="ECO:0000256" key="2">
    <source>
        <dbReference type="ARBA" id="ARBA00022553"/>
    </source>
</evidence>
<dbReference type="SMART" id="SM00823">
    <property type="entry name" value="PKS_PP"/>
    <property type="match status" value="1"/>
</dbReference>
<protein>
    <submittedName>
        <fullName evidence="4">Amino acid adenylation domain-containing protein</fullName>
    </submittedName>
</protein>
<keyword evidence="2" id="KW-0597">Phosphoprotein</keyword>
<dbReference type="PROSITE" id="PS50075">
    <property type="entry name" value="CARRIER"/>
    <property type="match status" value="1"/>
</dbReference>